<protein>
    <submittedName>
        <fullName evidence="1">Uncharacterized protein</fullName>
    </submittedName>
</protein>
<dbReference type="EMBL" id="JAVDTL010000006">
    <property type="protein sequence ID" value="MDR6768653.1"/>
    <property type="molecule type" value="Genomic_DNA"/>
</dbReference>
<evidence type="ECO:0000313" key="2">
    <source>
        <dbReference type="EMBL" id="MDR6837369.1"/>
    </source>
</evidence>
<evidence type="ECO:0000313" key="4">
    <source>
        <dbReference type="Proteomes" id="UP001253458"/>
    </source>
</evidence>
<accession>A0AAJ2BW88</accession>
<sequence>MAFETLMRDCANEEDRRSKRDELMQREEARLAAVAVFEARLGKYDRLLDGLSYRDHDEKVIAALMEACAAGVPSCIAVVKALADKHGYHTAEIDE</sequence>
<dbReference type="EMBL" id="JAVDTS010000003">
    <property type="protein sequence ID" value="MDR6837369.1"/>
    <property type="molecule type" value="Genomic_DNA"/>
</dbReference>
<organism evidence="1 4">
    <name type="scientific">Acidovorax delafieldii</name>
    <name type="common">Pseudomonas delafieldii</name>
    <dbReference type="NCBI Taxonomy" id="47920"/>
    <lineage>
        <taxon>Bacteria</taxon>
        <taxon>Pseudomonadati</taxon>
        <taxon>Pseudomonadota</taxon>
        <taxon>Betaproteobacteria</taxon>
        <taxon>Burkholderiales</taxon>
        <taxon>Comamonadaceae</taxon>
        <taxon>Acidovorax</taxon>
    </lineage>
</organism>
<name>A0AAJ2BW88_ACIDE</name>
<evidence type="ECO:0000313" key="3">
    <source>
        <dbReference type="Proteomes" id="UP001249076"/>
    </source>
</evidence>
<proteinExistence type="predicted"/>
<evidence type="ECO:0000313" key="1">
    <source>
        <dbReference type="EMBL" id="MDR6768653.1"/>
    </source>
</evidence>
<dbReference type="RefSeq" id="WP_209818740.1">
    <property type="nucleotide sequence ID" value="NZ_JAVDTL010000006.1"/>
</dbReference>
<dbReference type="Proteomes" id="UP001249076">
    <property type="component" value="Unassembled WGS sequence"/>
</dbReference>
<reference evidence="1 3" key="1">
    <citation type="submission" date="2023-07" db="EMBL/GenBank/DDBJ databases">
        <title>Sorghum-associated microbial communities from plants grown in Nebraska, USA.</title>
        <authorList>
            <person name="Schachtman D."/>
        </authorList>
    </citation>
    <scope>NUCLEOTIDE SEQUENCE</scope>
    <source>
        <strain evidence="2 3">BE105</strain>
        <strain evidence="1">BE69</strain>
    </source>
</reference>
<gene>
    <name evidence="1" type="ORF">J2W88_003957</name>
    <name evidence="2" type="ORF">J2W93_002207</name>
</gene>
<dbReference type="Proteomes" id="UP001253458">
    <property type="component" value="Unassembled WGS sequence"/>
</dbReference>
<dbReference type="AlphaFoldDB" id="A0AAJ2BW88"/>
<keyword evidence="3" id="KW-1185">Reference proteome</keyword>
<comment type="caution">
    <text evidence="1">The sequence shown here is derived from an EMBL/GenBank/DDBJ whole genome shotgun (WGS) entry which is preliminary data.</text>
</comment>